<evidence type="ECO:0000256" key="3">
    <source>
        <dbReference type="ARBA" id="ARBA00022490"/>
    </source>
</evidence>
<evidence type="ECO:0000256" key="1">
    <source>
        <dbReference type="ARBA" id="ARBA00004496"/>
    </source>
</evidence>
<reference evidence="6 7" key="1">
    <citation type="submission" date="2021-09" db="EMBL/GenBank/DDBJ databases">
        <title>Genomic insights and catalytic innovation underlie evolution of tropane alkaloids biosynthesis.</title>
        <authorList>
            <person name="Wang Y.-J."/>
            <person name="Tian T."/>
            <person name="Huang J.-P."/>
            <person name="Huang S.-X."/>
        </authorList>
    </citation>
    <scope>NUCLEOTIDE SEQUENCE [LARGE SCALE GENOMIC DNA]</scope>
    <source>
        <strain evidence="6">KIB-2018</strain>
        <tissue evidence="6">Leaf</tissue>
    </source>
</reference>
<dbReference type="SUPFAM" id="SSF52833">
    <property type="entry name" value="Thioredoxin-like"/>
    <property type="match status" value="1"/>
</dbReference>
<keyword evidence="3" id="KW-0963">Cytoplasm</keyword>
<dbReference type="InterPro" id="IPR014025">
    <property type="entry name" value="Glutaredoxin_subgr"/>
</dbReference>
<dbReference type="Pfam" id="PF00462">
    <property type="entry name" value="Glutaredoxin"/>
    <property type="match status" value="1"/>
</dbReference>
<comment type="similarity">
    <text evidence="2">Belongs to the glutaredoxin family. CC-type subfamily.</text>
</comment>
<dbReference type="InterPro" id="IPR002109">
    <property type="entry name" value="Glutaredoxin"/>
</dbReference>
<keyword evidence="7" id="KW-1185">Reference proteome</keyword>
<dbReference type="NCBIfam" id="TIGR02189">
    <property type="entry name" value="GlrX-like_plant"/>
    <property type="match status" value="1"/>
</dbReference>
<dbReference type="PRINTS" id="PR00160">
    <property type="entry name" value="GLUTAREDOXIN"/>
</dbReference>
<dbReference type="Proteomes" id="UP001159364">
    <property type="component" value="Linkage Group LG08"/>
</dbReference>
<keyword evidence="4" id="KW-0676">Redox-active center</keyword>
<evidence type="ECO:0000256" key="2">
    <source>
        <dbReference type="ARBA" id="ARBA00007568"/>
    </source>
</evidence>
<dbReference type="CDD" id="cd03419">
    <property type="entry name" value="GRX_GRXh_1_2_like"/>
    <property type="match status" value="1"/>
</dbReference>
<evidence type="ECO:0000313" key="6">
    <source>
        <dbReference type="EMBL" id="KAJ8898808.1"/>
    </source>
</evidence>
<organism evidence="6 7">
    <name type="scientific">Erythroxylum novogranatense</name>
    <dbReference type="NCBI Taxonomy" id="1862640"/>
    <lineage>
        <taxon>Eukaryota</taxon>
        <taxon>Viridiplantae</taxon>
        <taxon>Streptophyta</taxon>
        <taxon>Embryophyta</taxon>
        <taxon>Tracheophyta</taxon>
        <taxon>Spermatophyta</taxon>
        <taxon>Magnoliopsida</taxon>
        <taxon>eudicotyledons</taxon>
        <taxon>Gunneridae</taxon>
        <taxon>Pentapetalae</taxon>
        <taxon>rosids</taxon>
        <taxon>fabids</taxon>
        <taxon>Malpighiales</taxon>
        <taxon>Erythroxylaceae</taxon>
        <taxon>Erythroxylum</taxon>
    </lineage>
</organism>
<feature type="domain" description="Glutaredoxin" evidence="5">
    <location>
        <begin position="13"/>
        <end position="75"/>
    </location>
</feature>
<sequence length="101" mass="10817">MNKVLALASDKAVVIFSKSSCCLCYAVKILFQEIGVDPLVYDIDGDPDGREMEKAIVRLGCNAPLPAVFINGKLVGSTNEIMSLHLSGTLSQMLKSNQALS</sequence>
<dbReference type="FunFam" id="3.40.30.10:FF:000028">
    <property type="entry name" value="Glutaredoxin family protein"/>
    <property type="match status" value="1"/>
</dbReference>
<accession>A0AAV8UCH1</accession>
<evidence type="ECO:0000259" key="5">
    <source>
        <dbReference type="Pfam" id="PF00462"/>
    </source>
</evidence>
<comment type="caution">
    <text evidence="6">The sequence shown here is derived from an EMBL/GenBank/DDBJ whole genome shotgun (WGS) entry which is preliminary data.</text>
</comment>
<dbReference type="GO" id="GO:0005737">
    <property type="term" value="C:cytoplasm"/>
    <property type="evidence" value="ECO:0007669"/>
    <property type="project" value="UniProtKB-SubCell"/>
</dbReference>
<dbReference type="PANTHER" id="PTHR10168">
    <property type="entry name" value="GLUTAREDOXIN"/>
    <property type="match status" value="1"/>
</dbReference>
<name>A0AAV8UCH1_9ROSI</name>
<evidence type="ECO:0000256" key="4">
    <source>
        <dbReference type="ARBA" id="ARBA00023284"/>
    </source>
</evidence>
<gene>
    <name evidence="6" type="ORF">K2173_007233</name>
</gene>
<comment type="subcellular location">
    <subcellularLocation>
        <location evidence="1">Cytoplasm</location>
    </subcellularLocation>
</comment>
<dbReference type="AlphaFoldDB" id="A0AAV8UCH1"/>
<dbReference type="EMBL" id="JAIWQS010000008">
    <property type="protein sequence ID" value="KAJ8898808.1"/>
    <property type="molecule type" value="Genomic_DNA"/>
</dbReference>
<proteinExistence type="inferred from homology"/>
<dbReference type="InterPro" id="IPR011905">
    <property type="entry name" value="GlrX-like_pln_2"/>
</dbReference>
<dbReference type="PROSITE" id="PS51354">
    <property type="entry name" value="GLUTAREDOXIN_2"/>
    <property type="match status" value="1"/>
</dbReference>
<evidence type="ECO:0000313" key="7">
    <source>
        <dbReference type="Proteomes" id="UP001159364"/>
    </source>
</evidence>
<dbReference type="InterPro" id="IPR036249">
    <property type="entry name" value="Thioredoxin-like_sf"/>
</dbReference>
<dbReference type="Gene3D" id="3.40.30.10">
    <property type="entry name" value="Glutaredoxin"/>
    <property type="match status" value="1"/>
</dbReference>
<protein>
    <recommendedName>
        <fullName evidence="5">Glutaredoxin domain-containing protein</fullName>
    </recommendedName>
</protein>